<evidence type="ECO:0000256" key="7">
    <source>
        <dbReference type="ARBA" id="ARBA00022840"/>
    </source>
</evidence>
<organism evidence="11 12">
    <name type="scientific">Bacteroides thetaiotaomicron</name>
    <dbReference type="NCBI Taxonomy" id="818"/>
    <lineage>
        <taxon>Bacteria</taxon>
        <taxon>Pseudomonadati</taxon>
        <taxon>Bacteroidota</taxon>
        <taxon>Bacteroidia</taxon>
        <taxon>Bacteroidales</taxon>
        <taxon>Bacteroidaceae</taxon>
        <taxon>Bacteroides</taxon>
    </lineage>
</organism>
<evidence type="ECO:0000256" key="8">
    <source>
        <dbReference type="ARBA" id="ARBA00022842"/>
    </source>
</evidence>
<dbReference type="InterPro" id="IPR043519">
    <property type="entry name" value="NT_sf"/>
</dbReference>
<accession>A0A414HLM7</accession>
<dbReference type="Proteomes" id="UP000284785">
    <property type="component" value="Unassembled WGS sequence"/>
</dbReference>
<evidence type="ECO:0000256" key="6">
    <source>
        <dbReference type="ARBA" id="ARBA00022741"/>
    </source>
</evidence>
<dbReference type="InterPro" id="IPR002934">
    <property type="entry name" value="Polymerase_NTP_transf_dom"/>
</dbReference>
<evidence type="ECO:0000256" key="9">
    <source>
        <dbReference type="ARBA" id="ARBA00038276"/>
    </source>
</evidence>
<proteinExistence type="inferred from homology"/>
<evidence type="ECO:0000259" key="10">
    <source>
        <dbReference type="Pfam" id="PF01909"/>
    </source>
</evidence>
<keyword evidence="3 11" id="KW-0808">Transferase</keyword>
<comment type="cofactor">
    <cofactor evidence="1">
        <name>Mg(2+)</name>
        <dbReference type="ChEBI" id="CHEBI:18420"/>
    </cofactor>
</comment>
<dbReference type="Gene3D" id="3.30.460.10">
    <property type="entry name" value="Beta Polymerase, domain 2"/>
    <property type="match status" value="1"/>
</dbReference>
<feature type="domain" description="Polymerase nucleotidyl transferase" evidence="10">
    <location>
        <begin position="11"/>
        <end position="93"/>
    </location>
</feature>
<reference evidence="11 12" key="1">
    <citation type="submission" date="2018-08" db="EMBL/GenBank/DDBJ databases">
        <title>A genome reference for cultivated species of the human gut microbiota.</title>
        <authorList>
            <person name="Zou Y."/>
            <person name="Xue W."/>
            <person name="Luo G."/>
        </authorList>
    </citation>
    <scope>NUCLEOTIDE SEQUENCE [LARGE SCALE GENOMIC DNA]</scope>
    <source>
        <strain evidence="11 12">AM30-26</strain>
    </source>
</reference>
<dbReference type="SUPFAM" id="SSF81301">
    <property type="entry name" value="Nucleotidyltransferase"/>
    <property type="match status" value="1"/>
</dbReference>
<evidence type="ECO:0000256" key="2">
    <source>
        <dbReference type="ARBA" id="ARBA00022649"/>
    </source>
</evidence>
<name>A0A414HLM7_BACT4</name>
<evidence type="ECO:0000313" key="11">
    <source>
        <dbReference type="EMBL" id="RHD87388.1"/>
    </source>
</evidence>
<protein>
    <submittedName>
        <fullName evidence="11">Nucleotidyltransferase</fullName>
    </submittedName>
</protein>
<evidence type="ECO:0000256" key="3">
    <source>
        <dbReference type="ARBA" id="ARBA00022679"/>
    </source>
</evidence>
<dbReference type="PANTHER" id="PTHR33571">
    <property type="entry name" value="SSL8005 PROTEIN"/>
    <property type="match status" value="1"/>
</dbReference>
<evidence type="ECO:0000256" key="1">
    <source>
        <dbReference type="ARBA" id="ARBA00001946"/>
    </source>
</evidence>
<sequence length="97" mass="11244">MKNMTEVMNILRNYKQKMSSYYGILRLGIFGSVARGEQTEDSDLDVFVELQIPNPYILGDIKEDLEHMTGYKIDLIRLCDNLNKLLLQNIERDGIFA</sequence>
<dbReference type="GO" id="GO:0016779">
    <property type="term" value="F:nucleotidyltransferase activity"/>
    <property type="evidence" value="ECO:0007669"/>
    <property type="project" value="UniProtKB-KW"/>
</dbReference>
<dbReference type="InterPro" id="IPR052038">
    <property type="entry name" value="Type-VII_TA_antitoxin"/>
</dbReference>
<dbReference type="RefSeq" id="WP_113748745.1">
    <property type="nucleotide sequence ID" value="NZ_CABJDH010000002.1"/>
</dbReference>
<evidence type="ECO:0000256" key="4">
    <source>
        <dbReference type="ARBA" id="ARBA00022695"/>
    </source>
</evidence>
<dbReference type="GO" id="GO:0046872">
    <property type="term" value="F:metal ion binding"/>
    <property type="evidence" value="ECO:0007669"/>
    <property type="project" value="UniProtKB-KW"/>
</dbReference>
<dbReference type="CDD" id="cd05403">
    <property type="entry name" value="NT_KNTase_like"/>
    <property type="match status" value="1"/>
</dbReference>
<comment type="similarity">
    <text evidence="9">Belongs to the MntA antitoxin family.</text>
</comment>
<keyword evidence="7" id="KW-0067">ATP-binding</keyword>
<keyword evidence="4" id="KW-0548">Nucleotidyltransferase</keyword>
<dbReference type="GO" id="GO:0005524">
    <property type="term" value="F:ATP binding"/>
    <property type="evidence" value="ECO:0007669"/>
    <property type="project" value="UniProtKB-KW"/>
</dbReference>
<keyword evidence="8" id="KW-0460">Magnesium</keyword>
<keyword evidence="5" id="KW-0479">Metal-binding</keyword>
<keyword evidence="6" id="KW-0547">Nucleotide-binding</keyword>
<dbReference type="AlphaFoldDB" id="A0A414HLM7"/>
<dbReference type="EMBL" id="QSJP01000011">
    <property type="protein sequence ID" value="RHD87388.1"/>
    <property type="molecule type" value="Genomic_DNA"/>
</dbReference>
<gene>
    <name evidence="11" type="ORF">DW780_13950</name>
</gene>
<dbReference type="Pfam" id="PF01909">
    <property type="entry name" value="NTP_transf_2"/>
    <property type="match status" value="1"/>
</dbReference>
<evidence type="ECO:0000256" key="5">
    <source>
        <dbReference type="ARBA" id="ARBA00022723"/>
    </source>
</evidence>
<comment type="caution">
    <text evidence="11">The sequence shown here is derived from an EMBL/GenBank/DDBJ whole genome shotgun (WGS) entry which is preliminary data.</text>
</comment>
<dbReference type="PANTHER" id="PTHR33571:SF14">
    <property type="entry name" value="PROTEIN ADENYLYLTRANSFERASE MJ0435-RELATED"/>
    <property type="match status" value="1"/>
</dbReference>
<keyword evidence="2" id="KW-1277">Toxin-antitoxin system</keyword>
<evidence type="ECO:0000313" key="12">
    <source>
        <dbReference type="Proteomes" id="UP000284785"/>
    </source>
</evidence>